<keyword evidence="1" id="KW-0732">Signal</keyword>
<comment type="caution">
    <text evidence="2">The sequence shown here is derived from an EMBL/GenBank/DDBJ whole genome shotgun (WGS) entry which is preliminary data.</text>
</comment>
<dbReference type="Proteomes" id="UP001165583">
    <property type="component" value="Unassembled WGS sequence"/>
</dbReference>
<reference evidence="2" key="1">
    <citation type="submission" date="2022-09" db="EMBL/GenBank/DDBJ databases">
        <title>Novosphingobium sp. Nov., a polycyclic aromatic hydrocarbon-degrading bacterium isolated form mangrove sediments in HongKong.</title>
        <authorList>
            <person name="Hu Z."/>
        </authorList>
    </citation>
    <scope>NUCLEOTIDE SEQUENCE</scope>
    <source>
        <strain evidence="2">HK4-1</strain>
    </source>
</reference>
<feature type="chain" id="PRO_5047215222" evidence="1">
    <location>
        <begin position="30"/>
        <end position="465"/>
    </location>
</feature>
<sequence>MSERFRFKPLLALAGAFVLGSAGPGQSTAAQDTHPPEVVAPAEGPYPFYMPMQGLRPPAIRLFIKCDASRAAGREVYAGRDAASLYGRVEGGYEFVYEALDSAGKPCVYPFAPWMPQIVGPLQGTQYILRSSMPGQPVIFRTADEWASVDLRLFDIGRQRIHFEMQDVHLDFSGAKQPKGALHLEVFGGERPGLFTAVVRRASIFGGKNAIFVPGGQTMLYVEDSDIAGNISSSPDQEHTTYINGTLVTHLRNSIWRGQRGWSNVASGHQLKDKAYLRIYENVTVANTPNGAPPSAMPLIDASIYGFTWSNNLRILRQEPAQAVRDGLVDLRSENTYAPPQSYPWNVLANPGWNMPAEPLSVLDKVYLSVFLNTSVQSFRTEPHVFAIRPQGTRIVPGTTLVEGNDTTTRNQQRAVSLAFNTTGDISRVYSKEGWGFVDPQVPAQGQWIFDRDAFIRHALDLIGR</sequence>
<gene>
    <name evidence="2" type="ORF">NZK81_17670</name>
</gene>
<keyword evidence="3" id="KW-1185">Reference proteome</keyword>
<evidence type="ECO:0000313" key="3">
    <source>
        <dbReference type="Proteomes" id="UP001165583"/>
    </source>
</evidence>
<organism evidence="2 3">
    <name type="scientific">Novosphingobium mangrovi</name>
    <name type="common">ex Huang et al. 2023</name>
    <dbReference type="NCBI Taxonomy" id="2976432"/>
    <lineage>
        <taxon>Bacteria</taxon>
        <taxon>Pseudomonadati</taxon>
        <taxon>Pseudomonadota</taxon>
        <taxon>Alphaproteobacteria</taxon>
        <taxon>Sphingomonadales</taxon>
        <taxon>Sphingomonadaceae</taxon>
        <taxon>Novosphingobium</taxon>
    </lineage>
</organism>
<protein>
    <submittedName>
        <fullName evidence="2">Uncharacterized protein</fullName>
    </submittedName>
</protein>
<feature type="signal peptide" evidence="1">
    <location>
        <begin position="1"/>
        <end position="29"/>
    </location>
</feature>
<name>A0ABT2IA50_9SPHN</name>
<evidence type="ECO:0000256" key="1">
    <source>
        <dbReference type="SAM" id="SignalP"/>
    </source>
</evidence>
<proteinExistence type="predicted"/>
<evidence type="ECO:0000313" key="2">
    <source>
        <dbReference type="EMBL" id="MCT2401382.1"/>
    </source>
</evidence>
<dbReference type="EMBL" id="JANZXA010000014">
    <property type="protein sequence ID" value="MCT2401382.1"/>
    <property type="molecule type" value="Genomic_DNA"/>
</dbReference>
<accession>A0ABT2IA50</accession>
<dbReference type="RefSeq" id="WP_260047410.1">
    <property type="nucleotide sequence ID" value="NZ_JANZXA010000014.1"/>
</dbReference>